<dbReference type="GO" id="GO:0022857">
    <property type="term" value="F:transmembrane transporter activity"/>
    <property type="evidence" value="ECO:0007669"/>
    <property type="project" value="UniProtKB-UniRule"/>
</dbReference>
<dbReference type="RefSeq" id="WP_043772656.1">
    <property type="nucleotide sequence ID" value="NZ_JAME01000023.1"/>
</dbReference>
<dbReference type="InterPro" id="IPR007387">
    <property type="entry name" value="TRAP_DctQ"/>
</dbReference>
<dbReference type="AlphaFoldDB" id="X7F7L0"/>
<dbReference type="Proteomes" id="UP000023430">
    <property type="component" value="Unassembled WGS sequence"/>
</dbReference>
<sequence>MKRAVDAVLRTTVIAIFAVLVVCVCWQVVSRYVLGTPSVLTDEIARFLFMWLALIGGAYTFGARRHLAIDLLTSGLTGRKQLASEAAVLVVVIAFALVVMVWGGGTLVARTFASGQVTPALRISMGWVYAAIPFAGIVISYFCLLFFADIARGRMPSAEGDVELPLE</sequence>
<protein>
    <recommendedName>
        <fullName evidence="9">TRAP transporter small permease protein</fullName>
    </recommendedName>
</protein>
<comment type="subcellular location">
    <subcellularLocation>
        <location evidence="1 9">Cell inner membrane</location>
        <topology evidence="1 9">Multi-pass membrane protein</topology>
    </subcellularLocation>
</comment>
<gene>
    <name evidence="11" type="ORF">RISW2_09760</name>
</gene>
<comment type="similarity">
    <text evidence="8 9">Belongs to the TRAP transporter small permease family.</text>
</comment>
<evidence type="ECO:0000256" key="5">
    <source>
        <dbReference type="ARBA" id="ARBA00022692"/>
    </source>
</evidence>
<evidence type="ECO:0000256" key="4">
    <source>
        <dbReference type="ARBA" id="ARBA00022519"/>
    </source>
</evidence>
<keyword evidence="6 9" id="KW-1133">Transmembrane helix</keyword>
<proteinExistence type="inferred from homology"/>
<dbReference type="eggNOG" id="COG3090">
    <property type="taxonomic scope" value="Bacteria"/>
</dbReference>
<feature type="transmembrane region" description="Helical" evidence="9">
    <location>
        <begin position="44"/>
        <end position="61"/>
    </location>
</feature>
<feature type="transmembrane region" description="Helical" evidence="9">
    <location>
        <begin position="7"/>
        <end position="29"/>
    </location>
</feature>
<evidence type="ECO:0000256" key="3">
    <source>
        <dbReference type="ARBA" id="ARBA00022475"/>
    </source>
</evidence>
<evidence type="ECO:0000256" key="2">
    <source>
        <dbReference type="ARBA" id="ARBA00022448"/>
    </source>
</evidence>
<evidence type="ECO:0000256" key="9">
    <source>
        <dbReference type="RuleBase" id="RU369079"/>
    </source>
</evidence>
<keyword evidence="12" id="KW-1185">Reference proteome</keyword>
<feature type="transmembrane region" description="Helical" evidence="9">
    <location>
        <begin position="125"/>
        <end position="147"/>
    </location>
</feature>
<evidence type="ECO:0000313" key="11">
    <source>
        <dbReference type="EMBL" id="ETX28051.1"/>
    </source>
</evidence>
<comment type="caution">
    <text evidence="11">The sequence shown here is derived from an EMBL/GenBank/DDBJ whole genome shotgun (WGS) entry which is preliminary data.</text>
</comment>
<reference evidence="11 12" key="1">
    <citation type="submission" date="2014-01" db="EMBL/GenBank/DDBJ databases">
        <title>Roseivivax isoporae LMG 25204 Genome Sequencing.</title>
        <authorList>
            <person name="Lai Q."/>
            <person name="Li G."/>
            <person name="Shao Z."/>
        </authorList>
    </citation>
    <scope>NUCLEOTIDE SEQUENCE [LARGE SCALE GENOMIC DNA]</scope>
    <source>
        <strain evidence="11 12">LMG 25204</strain>
    </source>
</reference>
<dbReference type="InterPro" id="IPR055348">
    <property type="entry name" value="DctQ"/>
</dbReference>
<accession>X7F7L0</accession>
<keyword evidence="3" id="KW-1003">Cell membrane</keyword>
<keyword evidence="4 9" id="KW-0997">Cell inner membrane</keyword>
<evidence type="ECO:0000313" key="12">
    <source>
        <dbReference type="Proteomes" id="UP000023430"/>
    </source>
</evidence>
<evidence type="ECO:0000256" key="8">
    <source>
        <dbReference type="ARBA" id="ARBA00038436"/>
    </source>
</evidence>
<dbReference type="STRING" id="1449351.RISW2_09760"/>
<dbReference type="Pfam" id="PF04290">
    <property type="entry name" value="DctQ"/>
    <property type="match status" value="1"/>
</dbReference>
<comment type="function">
    <text evidence="9">Part of the tripartite ATP-independent periplasmic (TRAP) transport system.</text>
</comment>
<dbReference type="GO" id="GO:0005886">
    <property type="term" value="C:plasma membrane"/>
    <property type="evidence" value="ECO:0007669"/>
    <property type="project" value="UniProtKB-SubCell"/>
</dbReference>
<dbReference type="GO" id="GO:0015740">
    <property type="term" value="P:C4-dicarboxylate transport"/>
    <property type="evidence" value="ECO:0007669"/>
    <property type="project" value="TreeGrafter"/>
</dbReference>
<keyword evidence="7 9" id="KW-0472">Membrane</keyword>
<dbReference type="PANTHER" id="PTHR35011:SF2">
    <property type="entry name" value="2,3-DIKETO-L-GULONATE TRAP TRANSPORTER SMALL PERMEASE PROTEIN YIAM"/>
    <property type="match status" value="1"/>
</dbReference>
<evidence type="ECO:0000256" key="6">
    <source>
        <dbReference type="ARBA" id="ARBA00022989"/>
    </source>
</evidence>
<organism evidence="11 12">
    <name type="scientific">Roseivivax isoporae LMG 25204</name>
    <dbReference type="NCBI Taxonomy" id="1449351"/>
    <lineage>
        <taxon>Bacteria</taxon>
        <taxon>Pseudomonadati</taxon>
        <taxon>Pseudomonadota</taxon>
        <taxon>Alphaproteobacteria</taxon>
        <taxon>Rhodobacterales</taxon>
        <taxon>Roseobacteraceae</taxon>
        <taxon>Roseivivax</taxon>
    </lineage>
</organism>
<comment type="subunit">
    <text evidence="9">The complex comprises the extracytoplasmic solute receptor protein and the two transmembrane proteins.</text>
</comment>
<dbReference type="OrthoDB" id="4964541at2"/>
<dbReference type="EMBL" id="JAME01000023">
    <property type="protein sequence ID" value="ETX28051.1"/>
    <property type="molecule type" value="Genomic_DNA"/>
</dbReference>
<keyword evidence="2 9" id="KW-0813">Transport</keyword>
<evidence type="ECO:0000256" key="7">
    <source>
        <dbReference type="ARBA" id="ARBA00023136"/>
    </source>
</evidence>
<dbReference type="PANTHER" id="PTHR35011">
    <property type="entry name" value="2,3-DIKETO-L-GULONATE TRAP TRANSPORTER SMALL PERMEASE PROTEIN YIAM"/>
    <property type="match status" value="1"/>
</dbReference>
<name>X7F7L0_9RHOB</name>
<keyword evidence="5 9" id="KW-0812">Transmembrane</keyword>
<evidence type="ECO:0000256" key="1">
    <source>
        <dbReference type="ARBA" id="ARBA00004429"/>
    </source>
</evidence>
<evidence type="ECO:0000259" key="10">
    <source>
        <dbReference type="Pfam" id="PF04290"/>
    </source>
</evidence>
<feature type="transmembrane region" description="Helical" evidence="9">
    <location>
        <begin position="82"/>
        <end position="105"/>
    </location>
</feature>
<dbReference type="PATRIC" id="fig|1449351.3.peg.3005"/>
<feature type="domain" description="Tripartite ATP-independent periplasmic transporters DctQ component" evidence="10">
    <location>
        <begin position="20"/>
        <end position="152"/>
    </location>
</feature>